<dbReference type="InterPro" id="IPR036833">
    <property type="entry name" value="BetaGal_dom3_sf"/>
</dbReference>
<dbReference type="HOGENOM" id="CLU_005732_2_0_1"/>
<comment type="catalytic activity">
    <reaction evidence="1 8">
        <text>Hydrolysis of terminal non-reducing beta-D-galactose residues in beta-D-galactosides.</text>
        <dbReference type="EC" id="3.2.1.23"/>
    </reaction>
</comment>
<evidence type="ECO:0000256" key="9">
    <source>
        <dbReference type="RuleBase" id="RU003679"/>
    </source>
</evidence>
<keyword evidence="6" id="KW-0325">Glycoprotein</keyword>
<dbReference type="EC" id="3.2.1.23" evidence="3 8"/>
<dbReference type="GO" id="GO:0004565">
    <property type="term" value="F:beta-galactosidase activity"/>
    <property type="evidence" value="ECO:0007669"/>
    <property type="project" value="UniProtKB-EC"/>
</dbReference>
<dbReference type="Pfam" id="PF13363">
    <property type="entry name" value="BetaGal_dom3"/>
    <property type="match status" value="1"/>
</dbReference>
<protein>
    <recommendedName>
        <fullName evidence="3 8">Beta-galactosidase</fullName>
        <ecNumber evidence="3 8">3.2.1.23</ecNumber>
    </recommendedName>
</protein>
<dbReference type="EMBL" id="KL648425">
    <property type="protein sequence ID" value="KEY70713.1"/>
    <property type="molecule type" value="Genomic_DNA"/>
</dbReference>
<dbReference type="InterPro" id="IPR017853">
    <property type="entry name" value="GH"/>
</dbReference>
<dbReference type="AlphaFoldDB" id="A0A084AZI4"/>
<evidence type="ECO:0000256" key="8">
    <source>
        <dbReference type="RuleBase" id="RU000675"/>
    </source>
</evidence>
<evidence type="ECO:0000256" key="6">
    <source>
        <dbReference type="ARBA" id="ARBA00023180"/>
    </source>
</evidence>
<dbReference type="Pfam" id="PF10435">
    <property type="entry name" value="BetaGal_dom2"/>
    <property type="match status" value="1"/>
</dbReference>
<dbReference type="InterPro" id="IPR025300">
    <property type="entry name" value="BetaGal_jelly_roll_dom"/>
</dbReference>
<evidence type="ECO:0000256" key="5">
    <source>
        <dbReference type="ARBA" id="ARBA00022801"/>
    </source>
</evidence>
<evidence type="ECO:0000256" key="2">
    <source>
        <dbReference type="ARBA" id="ARBA00009809"/>
    </source>
</evidence>
<keyword evidence="4 10" id="KW-0732">Signal</keyword>
<dbReference type="SUPFAM" id="SSF51445">
    <property type="entry name" value="(Trans)glycosidases"/>
    <property type="match status" value="1"/>
</dbReference>
<dbReference type="Pfam" id="PF01301">
    <property type="entry name" value="Glyco_hydro_35"/>
    <property type="match status" value="1"/>
</dbReference>
<dbReference type="Gene3D" id="3.20.20.80">
    <property type="entry name" value="Glycosidases"/>
    <property type="match status" value="1"/>
</dbReference>
<name>A0A084AZI4_STACB</name>
<comment type="similarity">
    <text evidence="2 9">Belongs to the glycosyl hydrolase 35 family.</text>
</comment>
<evidence type="ECO:0000256" key="7">
    <source>
        <dbReference type="ARBA" id="ARBA00023295"/>
    </source>
</evidence>
<dbReference type="Gene3D" id="2.60.120.260">
    <property type="entry name" value="Galactose-binding domain-like"/>
    <property type="match status" value="2"/>
</dbReference>
<evidence type="ECO:0000259" key="11">
    <source>
        <dbReference type="SMART" id="SM01029"/>
    </source>
</evidence>
<dbReference type="Proteomes" id="UP000028045">
    <property type="component" value="Unassembled WGS sequence"/>
</dbReference>
<dbReference type="Gene3D" id="2.102.20.10">
    <property type="entry name" value="Beta-galactosidase, domain 2"/>
    <property type="match status" value="1"/>
</dbReference>
<feature type="domain" description="Beta-galactosidase" evidence="11">
    <location>
        <begin position="377"/>
        <end position="556"/>
    </location>
</feature>
<keyword evidence="13" id="KW-1185">Reference proteome</keyword>
<dbReference type="InterPro" id="IPR001944">
    <property type="entry name" value="Glycoside_Hdrlase_35"/>
</dbReference>
<reference evidence="12 13" key="1">
    <citation type="journal article" date="2014" name="BMC Genomics">
        <title>Comparative genome sequencing reveals chemotype-specific gene clusters in the toxigenic black mold Stachybotrys.</title>
        <authorList>
            <person name="Semeiks J."/>
            <person name="Borek D."/>
            <person name="Otwinowski Z."/>
            <person name="Grishin N.V."/>
        </authorList>
    </citation>
    <scope>NUCLEOTIDE SEQUENCE [LARGE SCALE GENOMIC DNA]</scope>
    <source>
        <strain evidence="13">CBS 109288 / IBT 7711</strain>
    </source>
</reference>
<feature type="chain" id="PRO_5001771520" description="Beta-galactosidase" evidence="10">
    <location>
        <begin position="20"/>
        <end position="955"/>
    </location>
</feature>
<dbReference type="InterPro" id="IPR037110">
    <property type="entry name" value="Betagal_dom2_sf"/>
</dbReference>
<dbReference type="InterPro" id="IPR008979">
    <property type="entry name" value="Galactose-bd-like_sf"/>
</dbReference>
<evidence type="ECO:0000313" key="13">
    <source>
        <dbReference type="Proteomes" id="UP000028045"/>
    </source>
</evidence>
<evidence type="ECO:0000256" key="3">
    <source>
        <dbReference type="ARBA" id="ARBA00012756"/>
    </source>
</evidence>
<dbReference type="PANTHER" id="PTHR23421">
    <property type="entry name" value="BETA-GALACTOSIDASE RELATED"/>
    <property type="match status" value="1"/>
</dbReference>
<gene>
    <name evidence="12" type="ORF">S7711_09881</name>
</gene>
<dbReference type="SUPFAM" id="SSF49785">
    <property type="entry name" value="Galactose-binding domain-like"/>
    <property type="match status" value="2"/>
</dbReference>
<proteinExistence type="inferred from homology"/>
<dbReference type="Pfam" id="PF13364">
    <property type="entry name" value="BetaGal_ABD2"/>
    <property type="match status" value="2"/>
</dbReference>
<dbReference type="InterPro" id="IPR031330">
    <property type="entry name" value="Gly_Hdrlase_35_cat"/>
</dbReference>
<dbReference type="InterPro" id="IPR025972">
    <property type="entry name" value="BetaGal_dom3"/>
</dbReference>
<feature type="signal peptide" evidence="10">
    <location>
        <begin position="1"/>
        <end position="19"/>
    </location>
</feature>
<dbReference type="PRINTS" id="PR00742">
    <property type="entry name" value="GLHYDRLASE35"/>
</dbReference>
<dbReference type="SMART" id="SM01029">
    <property type="entry name" value="BetaGal_dom2"/>
    <property type="match status" value="1"/>
</dbReference>
<organism evidence="12 13">
    <name type="scientific">Stachybotrys chartarum (strain CBS 109288 / IBT 7711)</name>
    <name type="common">Toxic black mold</name>
    <name type="synonym">Stilbospora chartarum</name>
    <dbReference type="NCBI Taxonomy" id="1280523"/>
    <lineage>
        <taxon>Eukaryota</taxon>
        <taxon>Fungi</taxon>
        <taxon>Dikarya</taxon>
        <taxon>Ascomycota</taxon>
        <taxon>Pezizomycotina</taxon>
        <taxon>Sordariomycetes</taxon>
        <taxon>Hypocreomycetidae</taxon>
        <taxon>Hypocreales</taxon>
        <taxon>Stachybotryaceae</taxon>
        <taxon>Stachybotrys</taxon>
    </lineage>
</organism>
<evidence type="ECO:0000256" key="1">
    <source>
        <dbReference type="ARBA" id="ARBA00001412"/>
    </source>
</evidence>
<sequence length="955" mass="105361">MLLSQAFLAFGALMQGAAAMHLEQRQNSSNSSVVTWDDHSLMINGERVMIYSAEVHGFRYPGAASWIEVFQKLKAAGFNTRGHFNLDGFRDPEAFFDAAKTVGLYVISRPGPYINAEASSGGFPGWLQRIEGPARNSLQAYTDAYLPYITKIFEITARNQIDRGGPVIALQLENEYDEIVGGEDFEYERILEIVAVDAGITVPTTHNGALAAAFTNFFINHVDIWGYDGYPATKTICPNKDTWPADAIKQNQWAMHIDSKYNRGQPMAIYEFEGGFKQAWNPGPQLFSVTGHRSQVMVVFFKNKYSMATTIFNIYMAWGGTNWGNLASPDCYTSYDFGALISEERLLRNKYYEAKIQAQFLQSSPAFLTAFPQNIGNNTMAYVASASDSLTITMSLDLEGQASKFFFARHTDASYMGESNYSLLLPTSHGDLKVPQLGGHLTLRGRDTKIHVVDYKVGHHTLLYSSAEVLTSLVIDGVTNVVLYGDHGQLHKTAVMGVGNKCYSVVESGNESGTVHVSNGTGTDFVMNYRTIGTTAVKIGKDLVIYLLDRKTAYLTWPNIENNVLIFGGYLIRSASVDGSILSVSGDLNTTTSLDIVCPSQVNTLNFNGRTVEMTPTRLGTKRASVTPNLIDVVLPDLAAASWRSADSLPELSVGYHDSNWTVADANKTTNPDTPETSVILYSGEYGYHCGVILWRGHFNAVVGEERLSLHLYGGGGFGFSIYDNEKVVESWNGRRYEANRKSDIILPEAWKAGEDHVITVVQDHMGYRMSWTANTALFKEPRGIFGYNFTTSNGSLVNHADAVWKVQGNLGGEGHVDQIRGPYNEGGLYGERHGWHLPEFPDVDWHQSSPLDGLSTAGARFYRTTFNLAVPDSVDYPISLRLPAISSSNPPYRAIIFVNGYQFGRYASSLGPQTRFAIPPTILNRHGKNTLVIALWALSEKGARLSSLSLEFDS</sequence>
<dbReference type="PROSITE" id="PS01182">
    <property type="entry name" value="GLYCOSYL_HYDROL_F35"/>
    <property type="match status" value="1"/>
</dbReference>
<dbReference type="InterPro" id="IPR018954">
    <property type="entry name" value="Betagal_dom2"/>
</dbReference>
<dbReference type="InterPro" id="IPR019801">
    <property type="entry name" value="Glyco_hydro_35_CS"/>
</dbReference>
<keyword evidence="7 8" id="KW-0326">Glycosidase</keyword>
<dbReference type="SUPFAM" id="SSF51011">
    <property type="entry name" value="Glycosyl hydrolase domain"/>
    <property type="match status" value="1"/>
</dbReference>
<dbReference type="Gene3D" id="2.60.390.10">
    <property type="entry name" value="Beta-galactosidase, domain 3"/>
    <property type="match status" value="1"/>
</dbReference>
<dbReference type="GO" id="GO:0005975">
    <property type="term" value="P:carbohydrate metabolic process"/>
    <property type="evidence" value="ECO:0007669"/>
    <property type="project" value="InterPro"/>
</dbReference>
<evidence type="ECO:0000256" key="4">
    <source>
        <dbReference type="ARBA" id="ARBA00022729"/>
    </source>
</evidence>
<keyword evidence="5 8" id="KW-0378">Hydrolase</keyword>
<evidence type="ECO:0000313" key="12">
    <source>
        <dbReference type="EMBL" id="KEY70713.1"/>
    </source>
</evidence>
<evidence type="ECO:0000256" key="10">
    <source>
        <dbReference type="SAM" id="SignalP"/>
    </source>
</evidence>
<dbReference type="SUPFAM" id="SSF117100">
    <property type="entry name" value="Beta-galactosidase LacA, domain 3"/>
    <property type="match status" value="1"/>
</dbReference>
<accession>A0A084AZI4</accession>